<feature type="domain" description="HTH lysR-type" evidence="5">
    <location>
        <begin position="2"/>
        <end position="62"/>
    </location>
</feature>
<dbReference type="EMBL" id="QFQP01000036">
    <property type="protein sequence ID" value="PZR06671.1"/>
    <property type="molecule type" value="Genomic_DNA"/>
</dbReference>
<accession>A0A2W5V925</accession>
<evidence type="ECO:0000256" key="4">
    <source>
        <dbReference type="ARBA" id="ARBA00023163"/>
    </source>
</evidence>
<evidence type="ECO:0000256" key="2">
    <source>
        <dbReference type="ARBA" id="ARBA00023015"/>
    </source>
</evidence>
<evidence type="ECO:0000313" key="6">
    <source>
        <dbReference type="EMBL" id="PZR06671.1"/>
    </source>
</evidence>
<gene>
    <name evidence="6" type="ORF">DI536_29580</name>
</gene>
<dbReference type="Gene3D" id="3.40.190.10">
    <property type="entry name" value="Periplasmic binding protein-like II"/>
    <property type="match status" value="2"/>
</dbReference>
<dbReference type="GO" id="GO:0003677">
    <property type="term" value="F:DNA binding"/>
    <property type="evidence" value="ECO:0007669"/>
    <property type="project" value="UniProtKB-KW"/>
</dbReference>
<name>A0A2W5V925_9BACT</name>
<dbReference type="Pfam" id="PF00126">
    <property type="entry name" value="HTH_1"/>
    <property type="match status" value="1"/>
</dbReference>
<dbReference type="GO" id="GO:0032993">
    <property type="term" value="C:protein-DNA complex"/>
    <property type="evidence" value="ECO:0007669"/>
    <property type="project" value="TreeGrafter"/>
</dbReference>
<keyword evidence="4" id="KW-0804">Transcription</keyword>
<dbReference type="Proteomes" id="UP000249061">
    <property type="component" value="Unassembled WGS sequence"/>
</dbReference>
<comment type="similarity">
    <text evidence="1">Belongs to the LysR transcriptional regulatory family.</text>
</comment>
<dbReference type="PANTHER" id="PTHR30346">
    <property type="entry name" value="TRANSCRIPTIONAL DUAL REGULATOR HCAR-RELATED"/>
    <property type="match status" value="1"/>
</dbReference>
<evidence type="ECO:0000259" key="5">
    <source>
        <dbReference type="PROSITE" id="PS50931"/>
    </source>
</evidence>
<proteinExistence type="inferred from homology"/>
<dbReference type="GO" id="GO:0003700">
    <property type="term" value="F:DNA-binding transcription factor activity"/>
    <property type="evidence" value="ECO:0007669"/>
    <property type="project" value="InterPro"/>
</dbReference>
<evidence type="ECO:0000256" key="1">
    <source>
        <dbReference type="ARBA" id="ARBA00009437"/>
    </source>
</evidence>
<dbReference type="AlphaFoldDB" id="A0A2W5V925"/>
<dbReference type="CDD" id="cd05466">
    <property type="entry name" value="PBP2_LTTR_substrate"/>
    <property type="match status" value="1"/>
</dbReference>
<sequence>MINLQRIEGFYWVAKTEGYARAARAFPYPITQPGVHQQVRRLEDELGVKLFERVGKDRVVLTARGRVLFDAVSPFFEQLPAIEARVRGGVVGGTLKMHAAGHLLRHLVPEWLRRLQDARPDITVALTEVQTADLVQLRAGQTDLLIDWLPEVPGDIEARQIGKTEAWIVAPTHGPFAQKSAPTLSRLADVPFIAYHSDRTLKGLQLEALRQHDVTPREGFAADSSDTILGFVAAGLGFSLVPWLTEAGPKMSGVVARKLERPVTSFPIFAAWRKSSGLHPLVEAALSVAPKS</sequence>
<evidence type="ECO:0000313" key="7">
    <source>
        <dbReference type="Proteomes" id="UP000249061"/>
    </source>
</evidence>
<keyword evidence="2" id="KW-0805">Transcription regulation</keyword>
<dbReference type="SUPFAM" id="SSF53850">
    <property type="entry name" value="Periplasmic binding protein-like II"/>
    <property type="match status" value="1"/>
</dbReference>
<organism evidence="6 7">
    <name type="scientific">Archangium gephyra</name>
    <dbReference type="NCBI Taxonomy" id="48"/>
    <lineage>
        <taxon>Bacteria</taxon>
        <taxon>Pseudomonadati</taxon>
        <taxon>Myxococcota</taxon>
        <taxon>Myxococcia</taxon>
        <taxon>Myxococcales</taxon>
        <taxon>Cystobacterineae</taxon>
        <taxon>Archangiaceae</taxon>
        <taxon>Archangium</taxon>
    </lineage>
</organism>
<dbReference type="InterPro" id="IPR000847">
    <property type="entry name" value="LysR_HTH_N"/>
</dbReference>
<reference evidence="6 7" key="1">
    <citation type="submission" date="2017-08" db="EMBL/GenBank/DDBJ databases">
        <title>Infants hospitalized years apart are colonized by the same room-sourced microbial strains.</title>
        <authorList>
            <person name="Brooks B."/>
            <person name="Olm M.R."/>
            <person name="Firek B.A."/>
            <person name="Baker R."/>
            <person name="Thomas B.C."/>
            <person name="Morowitz M.J."/>
            <person name="Banfield J.F."/>
        </authorList>
    </citation>
    <scope>NUCLEOTIDE SEQUENCE [LARGE SCALE GENOMIC DNA]</scope>
    <source>
        <strain evidence="6">S2_003_000_R2_14</strain>
    </source>
</reference>
<dbReference type="InterPro" id="IPR036388">
    <property type="entry name" value="WH-like_DNA-bd_sf"/>
</dbReference>
<evidence type="ECO:0000256" key="3">
    <source>
        <dbReference type="ARBA" id="ARBA00023125"/>
    </source>
</evidence>
<dbReference type="Gene3D" id="1.10.10.10">
    <property type="entry name" value="Winged helix-like DNA-binding domain superfamily/Winged helix DNA-binding domain"/>
    <property type="match status" value="1"/>
</dbReference>
<dbReference type="InterPro" id="IPR036390">
    <property type="entry name" value="WH_DNA-bd_sf"/>
</dbReference>
<dbReference type="InterPro" id="IPR005119">
    <property type="entry name" value="LysR_subst-bd"/>
</dbReference>
<comment type="caution">
    <text evidence="6">The sequence shown here is derived from an EMBL/GenBank/DDBJ whole genome shotgun (WGS) entry which is preliminary data.</text>
</comment>
<dbReference type="Pfam" id="PF03466">
    <property type="entry name" value="LysR_substrate"/>
    <property type="match status" value="1"/>
</dbReference>
<dbReference type="PROSITE" id="PS50931">
    <property type="entry name" value="HTH_LYSR"/>
    <property type="match status" value="1"/>
</dbReference>
<dbReference type="SUPFAM" id="SSF46785">
    <property type="entry name" value="Winged helix' DNA-binding domain"/>
    <property type="match status" value="1"/>
</dbReference>
<dbReference type="PANTHER" id="PTHR30346:SF28">
    <property type="entry name" value="HTH-TYPE TRANSCRIPTIONAL REGULATOR CYNR"/>
    <property type="match status" value="1"/>
</dbReference>
<protein>
    <submittedName>
        <fullName evidence="6">LysR family transcriptional regulator</fullName>
    </submittedName>
</protein>
<keyword evidence="3" id="KW-0238">DNA-binding</keyword>
<dbReference type="PRINTS" id="PR00039">
    <property type="entry name" value="HTHLYSR"/>
</dbReference>